<evidence type="ECO:0000313" key="3">
    <source>
        <dbReference type="EMBL" id="CCE73142.1"/>
    </source>
</evidence>
<dbReference type="OrthoDB" id="1924260at2759"/>
<dbReference type="InParanoid" id="G8YT91"/>
<feature type="region of interest" description="Disordered" evidence="1">
    <location>
        <begin position="1"/>
        <end position="44"/>
    </location>
</feature>
<dbReference type="InterPro" id="IPR052400">
    <property type="entry name" value="Zn2-C6_fungal_TF"/>
</dbReference>
<dbReference type="Gene3D" id="4.10.240.10">
    <property type="entry name" value="Zn(2)-C6 fungal-type DNA-binding domain"/>
    <property type="match status" value="1"/>
</dbReference>
<feature type="region of interest" description="Disordered" evidence="1">
    <location>
        <begin position="96"/>
        <end position="123"/>
    </location>
</feature>
<dbReference type="AlphaFoldDB" id="G8YT91"/>
<dbReference type="Proteomes" id="UP000005222">
    <property type="component" value="Chromosome B"/>
</dbReference>
<dbReference type="CDD" id="cd00067">
    <property type="entry name" value="GAL4"/>
    <property type="match status" value="1"/>
</dbReference>
<sequence>MDVFNTALKNPLPPSIKKEEPKVDMSDASMKKKNSRRKHRNSHLGCGTCKRRRIKCDETLPACINCLKGKLHCAYLNLDANARNALRMAQYNQNVRQEKSEDDGVPGGVVAPDPGVHPSHQPSHLPVPAQEGVPGGPYPVPYSMVQPHGQMAQQPYVPYVSYHTMPYPGVANVAVHPPPMGQPVGQPVMSSMPQHVPQSYNMPPSHPMTHNMGPMSYTHSSHVSSPMVPPNGPLYYPQQSMYPNPAAPSPSQQQSRNPSQSSVSSLHGPITPGAGGLPGDYHPSTSGSLSPFNMQSVALPPLNNSGRKSSTVSPVLPPLKKIEIAANDKDAMSRRQSSSNAMMEPKVSNLLS</sequence>
<feature type="compositionally biased region" description="Basic and acidic residues" evidence="1">
    <location>
        <begin position="320"/>
        <end position="333"/>
    </location>
</feature>
<feature type="compositionally biased region" description="Polar residues" evidence="1">
    <location>
        <begin position="283"/>
        <end position="313"/>
    </location>
</feature>
<evidence type="ECO:0000259" key="2">
    <source>
        <dbReference type="PROSITE" id="PS50048"/>
    </source>
</evidence>
<dbReference type="PROSITE" id="PS00463">
    <property type="entry name" value="ZN2_CY6_FUNGAL_1"/>
    <property type="match status" value="1"/>
</dbReference>
<dbReference type="eggNOG" id="ENOG502SJNF">
    <property type="taxonomic scope" value="Eukaryota"/>
</dbReference>
<feature type="compositionally biased region" description="Basic and acidic residues" evidence="1">
    <location>
        <begin position="16"/>
        <end position="25"/>
    </location>
</feature>
<feature type="compositionally biased region" description="Basic residues" evidence="1">
    <location>
        <begin position="31"/>
        <end position="42"/>
    </location>
</feature>
<dbReference type="SMART" id="SM00066">
    <property type="entry name" value="GAL4"/>
    <property type="match status" value="1"/>
</dbReference>
<dbReference type="GO" id="GO:0000981">
    <property type="term" value="F:DNA-binding transcription factor activity, RNA polymerase II-specific"/>
    <property type="evidence" value="ECO:0007669"/>
    <property type="project" value="InterPro"/>
</dbReference>
<dbReference type="Pfam" id="PF00172">
    <property type="entry name" value="Zn_clus"/>
    <property type="match status" value="1"/>
</dbReference>
<keyword evidence="4" id="KW-1185">Reference proteome</keyword>
<dbReference type="InterPro" id="IPR036864">
    <property type="entry name" value="Zn2-C6_fun-type_DNA-bd_sf"/>
</dbReference>
<dbReference type="EMBL" id="FO082058">
    <property type="protein sequence ID" value="CCE73142.1"/>
    <property type="molecule type" value="Genomic_DNA"/>
</dbReference>
<dbReference type="HOGENOM" id="CLU_787802_0_0_1"/>
<proteinExistence type="predicted"/>
<feature type="compositionally biased region" description="Low complexity" evidence="1">
    <location>
        <begin position="108"/>
        <end position="118"/>
    </location>
</feature>
<evidence type="ECO:0000256" key="1">
    <source>
        <dbReference type="SAM" id="MobiDB-lite"/>
    </source>
</evidence>
<name>G8YT91_PICSO</name>
<dbReference type="PANTHER" id="PTHR47657">
    <property type="entry name" value="STEROL REGULATORY ELEMENT-BINDING PROTEIN ECM22"/>
    <property type="match status" value="1"/>
</dbReference>
<feature type="domain" description="Zn(2)-C6 fungal-type" evidence="2">
    <location>
        <begin position="45"/>
        <end position="75"/>
    </location>
</feature>
<dbReference type="PROSITE" id="PS50048">
    <property type="entry name" value="ZN2_CY6_FUNGAL_2"/>
    <property type="match status" value="1"/>
</dbReference>
<feature type="region of interest" description="Disordered" evidence="1">
    <location>
        <begin position="200"/>
        <end position="352"/>
    </location>
</feature>
<feature type="compositionally biased region" description="Low complexity" evidence="1">
    <location>
        <begin position="249"/>
        <end position="265"/>
    </location>
</feature>
<dbReference type="SUPFAM" id="SSF57701">
    <property type="entry name" value="Zn2/Cys6 DNA-binding domain"/>
    <property type="match status" value="1"/>
</dbReference>
<organism evidence="3 4">
    <name type="scientific">Pichia sorbitophila (strain ATCC MYA-4447 / BCRC 22081 / CBS 7064 / NBRC 10061 / NRRL Y-12695)</name>
    <name type="common">Hybrid yeast</name>
    <dbReference type="NCBI Taxonomy" id="559304"/>
    <lineage>
        <taxon>Eukaryota</taxon>
        <taxon>Fungi</taxon>
        <taxon>Dikarya</taxon>
        <taxon>Ascomycota</taxon>
        <taxon>Saccharomycotina</taxon>
        <taxon>Pichiomycetes</taxon>
        <taxon>Debaryomycetaceae</taxon>
        <taxon>Millerozyma</taxon>
    </lineage>
</organism>
<accession>G8YT91</accession>
<dbReference type="OMA" id="SSNAMME"/>
<evidence type="ECO:0000313" key="4">
    <source>
        <dbReference type="Proteomes" id="UP000005222"/>
    </source>
</evidence>
<dbReference type="PANTHER" id="PTHR47657:SF7">
    <property type="entry name" value="STEROL REGULATORY ELEMENT-BINDING PROTEIN ECM22"/>
    <property type="match status" value="1"/>
</dbReference>
<dbReference type="STRING" id="559304.G8YT91"/>
<dbReference type="GO" id="GO:0008270">
    <property type="term" value="F:zinc ion binding"/>
    <property type="evidence" value="ECO:0007669"/>
    <property type="project" value="InterPro"/>
</dbReference>
<reference evidence="3 4" key="1">
    <citation type="journal article" date="2012" name="G3 (Bethesda)">
        <title>Pichia sorbitophila, an interspecies yeast hybrid reveals early steps of genome resolution following polyploidization.</title>
        <authorList>
            <person name="Leh Louis V."/>
            <person name="Despons L."/>
            <person name="Friedrich A."/>
            <person name="Martin T."/>
            <person name="Durrens P."/>
            <person name="Casaregola S."/>
            <person name="Neuveglise C."/>
            <person name="Fairhead C."/>
            <person name="Marck C."/>
            <person name="Cruz J.A."/>
            <person name="Straub M.L."/>
            <person name="Kugler V."/>
            <person name="Sacerdot C."/>
            <person name="Uzunov Z."/>
            <person name="Thierry A."/>
            <person name="Weiss S."/>
            <person name="Bleykasten C."/>
            <person name="De Montigny J."/>
            <person name="Jacques N."/>
            <person name="Jung P."/>
            <person name="Lemaire M."/>
            <person name="Mallet S."/>
            <person name="Morel G."/>
            <person name="Richard G.F."/>
            <person name="Sarkar A."/>
            <person name="Savel G."/>
            <person name="Schacherer J."/>
            <person name="Seret M.L."/>
            <person name="Talla E."/>
            <person name="Samson G."/>
            <person name="Jubin C."/>
            <person name="Poulain J."/>
            <person name="Vacherie B."/>
            <person name="Barbe V."/>
            <person name="Pelletier E."/>
            <person name="Sherman D.J."/>
            <person name="Westhof E."/>
            <person name="Weissenbach J."/>
            <person name="Baret P.V."/>
            <person name="Wincker P."/>
            <person name="Gaillardin C."/>
            <person name="Dujon B."/>
            <person name="Souciet J.L."/>
        </authorList>
    </citation>
    <scope>NUCLEOTIDE SEQUENCE [LARGE SCALE GENOMIC DNA]</scope>
    <source>
        <strain evidence="4">ATCC MYA-4447 / BCRC 22081 / CBS 7064 / NBRC 10061 / NRRL Y-12695</strain>
    </source>
</reference>
<protein>
    <submittedName>
        <fullName evidence="3">Piso0_000163 protein</fullName>
    </submittedName>
</protein>
<gene>
    <name evidence="3" type="primary">Piso0_000163</name>
    <name evidence="3" type="ORF">GNLVRS01_PISO0B03477g</name>
</gene>
<dbReference type="InterPro" id="IPR001138">
    <property type="entry name" value="Zn2Cys6_DnaBD"/>
</dbReference>